<reference evidence="5" key="1">
    <citation type="submission" date="2023-08" db="EMBL/GenBank/DDBJ databases">
        <title>WGS of pathogenic bacterial species, Los Angeles County Public Health Laboratories.</title>
        <authorList>
            <person name="Garrigues J.M."/>
            <person name="Green N.M."/>
        </authorList>
    </citation>
    <scope>NUCLEOTIDE SEQUENCE</scope>
    <source>
        <strain evidence="5">LACPHL-BACT-2023-00068</strain>
    </source>
</reference>
<dbReference type="InterPro" id="IPR036388">
    <property type="entry name" value="WH-like_DNA-bd_sf"/>
</dbReference>
<dbReference type="Gene3D" id="1.10.10.10">
    <property type="entry name" value="Winged helix-like DNA-binding domain superfamily/Winged helix DNA-binding domain"/>
    <property type="match status" value="1"/>
</dbReference>
<keyword evidence="3" id="KW-0804">Transcription</keyword>
<name>A0AAW8HLQ9_PLUGE</name>
<gene>
    <name evidence="5" type="primary">hpaR</name>
    <name evidence="5" type="ORF">RBJ30_08355</name>
</gene>
<dbReference type="PANTHER" id="PTHR33164:SF13">
    <property type="entry name" value="4-HYDROXYPHENYLACETATE CATABOLISM PROTEIN"/>
    <property type="match status" value="1"/>
</dbReference>
<dbReference type="GeneID" id="61383304"/>
<dbReference type="GO" id="GO:0045892">
    <property type="term" value="P:negative regulation of DNA-templated transcription"/>
    <property type="evidence" value="ECO:0007669"/>
    <property type="project" value="InterPro"/>
</dbReference>
<evidence type="ECO:0000313" key="6">
    <source>
        <dbReference type="Proteomes" id="UP001236270"/>
    </source>
</evidence>
<feature type="domain" description="HTH marR-type" evidence="4">
    <location>
        <begin position="2"/>
        <end position="134"/>
    </location>
</feature>
<dbReference type="InterPro" id="IPR039422">
    <property type="entry name" value="MarR/SlyA-like"/>
</dbReference>
<accession>A0AAW8HLQ9</accession>
<sequence>MHESLTISLLQAREAAMSWFRPIVKRHNLTEQQWRIVRVLAENPSMDFHELAFRTCILRPSLTGILTRMERDGLVLRLKPVNDQRKLYLSLTPAGQALYGKAQAEVEAAYRQIESTFSEAKMRQLTGLLEEFIALGNGAETIKDDEECTDGEQR</sequence>
<evidence type="ECO:0000256" key="2">
    <source>
        <dbReference type="ARBA" id="ARBA00023125"/>
    </source>
</evidence>
<dbReference type="GO" id="GO:0003700">
    <property type="term" value="F:DNA-binding transcription factor activity"/>
    <property type="evidence" value="ECO:0007669"/>
    <property type="project" value="InterPro"/>
</dbReference>
<dbReference type="Proteomes" id="UP001236270">
    <property type="component" value="Unassembled WGS sequence"/>
</dbReference>
<evidence type="ECO:0000259" key="4">
    <source>
        <dbReference type="PROSITE" id="PS50995"/>
    </source>
</evidence>
<protein>
    <submittedName>
        <fullName evidence="5">Homoprotocatechuate degradation operon regulator HpaR</fullName>
    </submittedName>
</protein>
<dbReference type="Pfam" id="PF01047">
    <property type="entry name" value="MarR"/>
    <property type="match status" value="1"/>
</dbReference>
<dbReference type="GO" id="GO:0006950">
    <property type="term" value="P:response to stress"/>
    <property type="evidence" value="ECO:0007669"/>
    <property type="project" value="TreeGrafter"/>
</dbReference>
<dbReference type="SUPFAM" id="SSF46785">
    <property type="entry name" value="Winged helix' DNA-binding domain"/>
    <property type="match status" value="1"/>
</dbReference>
<dbReference type="GO" id="GO:0003677">
    <property type="term" value="F:DNA binding"/>
    <property type="evidence" value="ECO:0007669"/>
    <property type="project" value="UniProtKB-KW"/>
</dbReference>
<proteinExistence type="predicted"/>
<dbReference type="PROSITE" id="PS50995">
    <property type="entry name" value="HTH_MARR_2"/>
    <property type="match status" value="1"/>
</dbReference>
<dbReference type="NCBIfam" id="TIGR02337">
    <property type="entry name" value="HpaR"/>
    <property type="match status" value="1"/>
</dbReference>
<dbReference type="PANTHER" id="PTHR33164">
    <property type="entry name" value="TRANSCRIPTIONAL REGULATOR, MARR FAMILY"/>
    <property type="match status" value="1"/>
</dbReference>
<keyword evidence="2" id="KW-0238">DNA-binding</keyword>
<keyword evidence="1" id="KW-0805">Transcription regulation</keyword>
<organism evidence="5 6">
    <name type="scientific">Pluralibacter gergoviae</name>
    <name type="common">Enterobacter gergoviae</name>
    <dbReference type="NCBI Taxonomy" id="61647"/>
    <lineage>
        <taxon>Bacteria</taxon>
        <taxon>Pseudomonadati</taxon>
        <taxon>Pseudomonadota</taxon>
        <taxon>Gammaproteobacteria</taxon>
        <taxon>Enterobacterales</taxon>
        <taxon>Enterobacteriaceae</taxon>
        <taxon>Pluralibacter</taxon>
    </lineage>
</organism>
<dbReference type="PROSITE" id="PS01117">
    <property type="entry name" value="HTH_MARR_1"/>
    <property type="match status" value="1"/>
</dbReference>
<evidence type="ECO:0000256" key="3">
    <source>
        <dbReference type="ARBA" id="ARBA00023163"/>
    </source>
</evidence>
<dbReference type="InterPro" id="IPR036390">
    <property type="entry name" value="WH_DNA-bd_sf"/>
</dbReference>
<evidence type="ECO:0000313" key="5">
    <source>
        <dbReference type="EMBL" id="MDQ2309109.1"/>
    </source>
</evidence>
<comment type="caution">
    <text evidence="5">The sequence shown here is derived from an EMBL/GenBank/DDBJ whole genome shotgun (WGS) entry which is preliminary data.</text>
</comment>
<dbReference type="EMBL" id="JAVDNV010000005">
    <property type="protein sequence ID" value="MDQ2309109.1"/>
    <property type="molecule type" value="Genomic_DNA"/>
</dbReference>
<evidence type="ECO:0000256" key="1">
    <source>
        <dbReference type="ARBA" id="ARBA00023015"/>
    </source>
</evidence>
<dbReference type="RefSeq" id="WP_048253250.1">
    <property type="nucleotide sequence ID" value="NZ_CBCSIS010000004.1"/>
</dbReference>
<dbReference type="InterPro" id="IPR000835">
    <property type="entry name" value="HTH_MarR-typ"/>
</dbReference>
<dbReference type="AlphaFoldDB" id="A0AAW8HLQ9"/>
<dbReference type="SMART" id="SM00347">
    <property type="entry name" value="HTH_MARR"/>
    <property type="match status" value="1"/>
</dbReference>
<dbReference type="InterPro" id="IPR023187">
    <property type="entry name" value="Tscrpt_reg_MarR-type_CS"/>
</dbReference>
<dbReference type="InterPro" id="IPR012712">
    <property type="entry name" value="HpaR/FarR"/>
</dbReference>